<dbReference type="RefSeq" id="WP_125692057.1">
    <property type="nucleotide sequence ID" value="NZ_JBHSSK010000007.1"/>
</dbReference>
<dbReference type="Proteomes" id="UP001596254">
    <property type="component" value="Unassembled WGS sequence"/>
</dbReference>
<dbReference type="InterPro" id="IPR000944">
    <property type="entry name" value="Tscrpt_reg_Rrf2"/>
</dbReference>
<evidence type="ECO:0000313" key="1">
    <source>
        <dbReference type="EMBL" id="MFC6206363.1"/>
    </source>
</evidence>
<proteinExistence type="predicted"/>
<organism evidence="1 2">
    <name type="scientific">Levilactobacillus tongjiangensis</name>
    <dbReference type="NCBI Taxonomy" id="2486023"/>
    <lineage>
        <taxon>Bacteria</taxon>
        <taxon>Bacillati</taxon>
        <taxon>Bacillota</taxon>
        <taxon>Bacilli</taxon>
        <taxon>Lactobacillales</taxon>
        <taxon>Lactobacillaceae</taxon>
        <taxon>Levilactobacillus</taxon>
    </lineage>
</organism>
<dbReference type="EMBL" id="JBHSSK010000007">
    <property type="protein sequence ID" value="MFC6206363.1"/>
    <property type="molecule type" value="Genomic_DNA"/>
</dbReference>
<sequence length="148" mass="16312">MANTQFSDTIHVLVYIAYFKGKKMTSQEIASSLETSPSLIRKIMANLKHHQLLAPTHGPTQLALAHDPAEITLRDIYATLPGQAPLLNVDTHTSQSCPVGQTVPKVLSHYYQEIQAAAEAKMAKITLQDILNDVTLMQRLTSDDVQFG</sequence>
<dbReference type="InterPro" id="IPR036390">
    <property type="entry name" value="WH_DNA-bd_sf"/>
</dbReference>
<keyword evidence="2" id="KW-1185">Reference proteome</keyword>
<evidence type="ECO:0000313" key="2">
    <source>
        <dbReference type="Proteomes" id="UP001596254"/>
    </source>
</evidence>
<dbReference type="Gene3D" id="1.10.10.10">
    <property type="entry name" value="Winged helix-like DNA-binding domain superfamily/Winged helix DNA-binding domain"/>
    <property type="match status" value="1"/>
</dbReference>
<dbReference type="Pfam" id="PF02082">
    <property type="entry name" value="Rrf2"/>
    <property type="match status" value="1"/>
</dbReference>
<accession>A0ABW1SQJ4</accession>
<name>A0ABW1SQJ4_9LACO</name>
<reference evidence="2" key="1">
    <citation type="journal article" date="2019" name="Int. J. Syst. Evol. Microbiol.">
        <title>The Global Catalogue of Microorganisms (GCM) 10K type strain sequencing project: providing services to taxonomists for standard genome sequencing and annotation.</title>
        <authorList>
            <consortium name="The Broad Institute Genomics Platform"/>
            <consortium name="The Broad Institute Genome Sequencing Center for Infectious Disease"/>
            <person name="Wu L."/>
            <person name="Ma J."/>
        </authorList>
    </citation>
    <scope>NUCLEOTIDE SEQUENCE [LARGE SCALE GENOMIC DNA]</scope>
    <source>
        <strain evidence="2">CCM 8905</strain>
    </source>
</reference>
<dbReference type="InterPro" id="IPR036388">
    <property type="entry name" value="WH-like_DNA-bd_sf"/>
</dbReference>
<dbReference type="PANTHER" id="PTHR33221:SF15">
    <property type="entry name" value="HTH-TYPE TRANSCRIPTIONAL REGULATOR YWGB-RELATED"/>
    <property type="match status" value="1"/>
</dbReference>
<protein>
    <submittedName>
        <fullName evidence="1">Rrf2 family transcriptional regulator</fullName>
    </submittedName>
</protein>
<gene>
    <name evidence="1" type="ORF">ACFP1G_02570</name>
</gene>
<dbReference type="PANTHER" id="PTHR33221">
    <property type="entry name" value="WINGED HELIX-TURN-HELIX TRANSCRIPTIONAL REGULATOR, RRF2 FAMILY"/>
    <property type="match status" value="1"/>
</dbReference>
<comment type="caution">
    <text evidence="1">The sequence shown here is derived from an EMBL/GenBank/DDBJ whole genome shotgun (WGS) entry which is preliminary data.</text>
</comment>
<dbReference type="SUPFAM" id="SSF46785">
    <property type="entry name" value="Winged helix' DNA-binding domain"/>
    <property type="match status" value="1"/>
</dbReference>
<dbReference type="PROSITE" id="PS51197">
    <property type="entry name" value="HTH_RRF2_2"/>
    <property type="match status" value="1"/>
</dbReference>